<gene>
    <name evidence="3" type="ORF">CJU94_27075</name>
</gene>
<feature type="signal peptide" evidence="2">
    <location>
        <begin position="1"/>
        <end position="21"/>
    </location>
</feature>
<dbReference type="OrthoDB" id="9035114at2"/>
<evidence type="ECO:0008006" key="5">
    <source>
        <dbReference type="Google" id="ProtNLM"/>
    </source>
</evidence>
<dbReference type="RefSeq" id="WP_095421701.1">
    <property type="nucleotide sequence ID" value="NZ_CP022990.1"/>
</dbReference>
<dbReference type="KEGG" id="parb:CJU94_27075"/>
<evidence type="ECO:0000256" key="1">
    <source>
        <dbReference type="SAM" id="MobiDB-lite"/>
    </source>
</evidence>
<evidence type="ECO:0000256" key="2">
    <source>
        <dbReference type="SAM" id="SignalP"/>
    </source>
</evidence>
<reference evidence="3 4" key="1">
    <citation type="submission" date="2017-08" db="EMBL/GenBank/DDBJ databases">
        <title>Identification and genetic characteristics of simultaneous BTEX- and naphthalene-degrading Paraburkholderia sp. BN5 isolated from petroleum-contaminated soil.</title>
        <authorList>
            <person name="Lee Y."/>
            <person name="Jeon C.O."/>
        </authorList>
    </citation>
    <scope>NUCLEOTIDE SEQUENCE [LARGE SCALE GENOMIC DNA]</scope>
    <source>
        <strain evidence="3 4">BN5</strain>
    </source>
</reference>
<evidence type="ECO:0000313" key="4">
    <source>
        <dbReference type="Proteomes" id="UP000215158"/>
    </source>
</evidence>
<name>A0A248VRY3_9BURK</name>
<protein>
    <recommendedName>
        <fullName evidence="5">DUF4148 domain-containing protein</fullName>
    </recommendedName>
</protein>
<organism evidence="3 4">
    <name type="scientific">Paraburkholderia aromaticivorans</name>
    <dbReference type="NCBI Taxonomy" id="2026199"/>
    <lineage>
        <taxon>Bacteria</taxon>
        <taxon>Pseudomonadati</taxon>
        <taxon>Pseudomonadota</taxon>
        <taxon>Betaproteobacteria</taxon>
        <taxon>Burkholderiales</taxon>
        <taxon>Burkholderiaceae</taxon>
        <taxon>Paraburkholderia</taxon>
    </lineage>
</organism>
<sequence length="88" mass="9080">MKKALIIAGGLLCAFTWQAHAQDTTAESTAQAQPTAADAMGGQPATTSMSGGPARTQGLTRADVYQQLVQSQKSGEAARLQDLFKGGN</sequence>
<keyword evidence="4" id="KW-1185">Reference proteome</keyword>
<feature type="chain" id="PRO_5012105832" description="DUF4148 domain-containing protein" evidence="2">
    <location>
        <begin position="22"/>
        <end position="88"/>
    </location>
</feature>
<evidence type="ECO:0000313" key="3">
    <source>
        <dbReference type="EMBL" id="ASW01808.1"/>
    </source>
</evidence>
<dbReference type="Proteomes" id="UP000215158">
    <property type="component" value="Chromosome 2"/>
</dbReference>
<dbReference type="EMBL" id="CP022990">
    <property type="protein sequence ID" value="ASW01808.1"/>
    <property type="molecule type" value="Genomic_DNA"/>
</dbReference>
<feature type="compositionally biased region" description="Polar residues" evidence="1">
    <location>
        <begin position="23"/>
        <end position="34"/>
    </location>
</feature>
<accession>A0A248VRY3</accession>
<keyword evidence="2" id="KW-0732">Signal</keyword>
<proteinExistence type="predicted"/>
<dbReference type="AlphaFoldDB" id="A0A248VRY3"/>
<feature type="region of interest" description="Disordered" evidence="1">
    <location>
        <begin position="23"/>
        <end position="59"/>
    </location>
</feature>